<reference evidence="1" key="1">
    <citation type="journal article" date="2014" name="Int. J. Syst. Evol. Microbiol.">
        <title>Complete genome sequence of Corynebacterium casei LMG S-19264T (=DSM 44701T), isolated from a smear-ripened cheese.</title>
        <authorList>
            <consortium name="US DOE Joint Genome Institute (JGI-PGF)"/>
            <person name="Walter F."/>
            <person name="Albersmeier A."/>
            <person name="Kalinowski J."/>
            <person name="Ruckert C."/>
        </authorList>
    </citation>
    <scope>NUCLEOTIDE SEQUENCE</scope>
    <source>
        <strain evidence="1">CGMCC 1.15322</strain>
    </source>
</reference>
<dbReference type="RefSeq" id="WP_188708746.1">
    <property type="nucleotide sequence ID" value="NZ_BMIG01000008.1"/>
</dbReference>
<reference evidence="1" key="2">
    <citation type="submission" date="2020-09" db="EMBL/GenBank/DDBJ databases">
        <authorList>
            <person name="Sun Q."/>
            <person name="Zhou Y."/>
        </authorList>
    </citation>
    <scope>NUCLEOTIDE SEQUENCE</scope>
    <source>
        <strain evidence="1">CGMCC 1.15322</strain>
    </source>
</reference>
<gene>
    <name evidence="1" type="ORF">GCM10011496_23910</name>
</gene>
<accession>A0A916SI99</accession>
<name>A0A916SI99_9BURK</name>
<sequence length="56" mass="6261">MLYCPQDYDYFCAEPVSQCTDWLNLLPQHRQAALGGSTLTPVEPLEAAFSLTPRCV</sequence>
<evidence type="ECO:0000313" key="1">
    <source>
        <dbReference type="EMBL" id="GGB02197.1"/>
    </source>
</evidence>
<protein>
    <submittedName>
        <fullName evidence="1">Uncharacterized protein</fullName>
    </submittedName>
</protein>
<evidence type="ECO:0000313" key="2">
    <source>
        <dbReference type="Proteomes" id="UP000620596"/>
    </source>
</evidence>
<dbReference type="Proteomes" id="UP000620596">
    <property type="component" value="Unassembled WGS sequence"/>
</dbReference>
<dbReference type="EMBL" id="BMIG01000008">
    <property type="protein sequence ID" value="GGB02197.1"/>
    <property type="molecule type" value="Genomic_DNA"/>
</dbReference>
<keyword evidence="2" id="KW-1185">Reference proteome</keyword>
<dbReference type="AlphaFoldDB" id="A0A916SI99"/>
<comment type="caution">
    <text evidence="1">The sequence shown here is derived from an EMBL/GenBank/DDBJ whole genome shotgun (WGS) entry which is preliminary data.</text>
</comment>
<organism evidence="1 2">
    <name type="scientific">Polaromonas eurypsychrophila</name>
    <dbReference type="NCBI Taxonomy" id="1614635"/>
    <lineage>
        <taxon>Bacteria</taxon>
        <taxon>Pseudomonadati</taxon>
        <taxon>Pseudomonadota</taxon>
        <taxon>Betaproteobacteria</taxon>
        <taxon>Burkholderiales</taxon>
        <taxon>Comamonadaceae</taxon>
        <taxon>Polaromonas</taxon>
    </lineage>
</organism>
<proteinExistence type="predicted"/>